<name>A0A656QDG9_9BURK</name>
<accession>A0A656QDG9</accession>
<gene>
    <name evidence="1" type="ORF">BG60_28400</name>
</gene>
<proteinExistence type="predicted"/>
<reference evidence="1 2" key="1">
    <citation type="submission" date="2014-03" db="EMBL/GenBank/DDBJ databases">
        <title>Draft Genome Sequences of Four Burkholderia Strains.</title>
        <authorList>
            <person name="Liu X.Y."/>
            <person name="Li C.X."/>
            <person name="Xu J.H."/>
        </authorList>
    </citation>
    <scope>NUCLEOTIDE SEQUENCE [LARGE SCALE GENOMIC DNA]</scope>
    <source>
        <strain evidence="1 2">OP-1</strain>
    </source>
</reference>
<dbReference type="Proteomes" id="UP000027451">
    <property type="component" value="Unassembled WGS sequence"/>
</dbReference>
<dbReference type="EMBL" id="JFHD01000047">
    <property type="protein sequence ID" value="KDR25449.1"/>
    <property type="molecule type" value="Genomic_DNA"/>
</dbReference>
<keyword evidence="2" id="KW-1185">Reference proteome</keyword>
<protein>
    <submittedName>
        <fullName evidence="1">Uncharacterized protein</fullName>
    </submittedName>
</protein>
<organism evidence="1 2">
    <name type="scientific">Caballeronia zhejiangensis</name>
    <dbReference type="NCBI Taxonomy" id="871203"/>
    <lineage>
        <taxon>Bacteria</taxon>
        <taxon>Pseudomonadati</taxon>
        <taxon>Pseudomonadota</taxon>
        <taxon>Betaproteobacteria</taxon>
        <taxon>Burkholderiales</taxon>
        <taxon>Burkholderiaceae</taxon>
        <taxon>Caballeronia</taxon>
    </lineage>
</organism>
<evidence type="ECO:0000313" key="1">
    <source>
        <dbReference type="EMBL" id="KDR25449.1"/>
    </source>
</evidence>
<comment type="caution">
    <text evidence="1">The sequence shown here is derived from an EMBL/GenBank/DDBJ whole genome shotgun (WGS) entry which is preliminary data.</text>
</comment>
<sequence length="78" mass="8293">MEEAMSRRAEFRNEVKTRLEDPVYEGMQAFKALYGIDSDSAALARIAKLFLFGTVGTLPANLLGVSVAPSQAGSAVSA</sequence>
<dbReference type="AlphaFoldDB" id="A0A656QDG9"/>
<evidence type="ECO:0000313" key="2">
    <source>
        <dbReference type="Proteomes" id="UP000027451"/>
    </source>
</evidence>